<evidence type="ECO:0000256" key="7">
    <source>
        <dbReference type="RuleBase" id="RU000416"/>
    </source>
</evidence>
<evidence type="ECO:0000313" key="10">
    <source>
        <dbReference type="Proteomes" id="UP000624701"/>
    </source>
</evidence>
<keyword evidence="1 6" id="KW-0489">Methyltransferase</keyword>
<evidence type="ECO:0000256" key="6">
    <source>
        <dbReference type="PROSITE-ProRule" id="PRU01016"/>
    </source>
</evidence>
<dbReference type="Gene3D" id="3.40.50.150">
    <property type="entry name" value="Vaccinia Virus protein VP39"/>
    <property type="match status" value="2"/>
</dbReference>
<evidence type="ECO:0000256" key="1">
    <source>
        <dbReference type="ARBA" id="ARBA00022603"/>
    </source>
</evidence>
<evidence type="ECO:0000256" key="4">
    <source>
        <dbReference type="ARBA" id="ARBA00022747"/>
    </source>
</evidence>
<dbReference type="PROSITE" id="PS00094">
    <property type="entry name" value="C5_MTASE_1"/>
    <property type="match status" value="1"/>
</dbReference>
<keyword evidence="10" id="KW-1185">Reference proteome</keyword>
<evidence type="ECO:0000256" key="2">
    <source>
        <dbReference type="ARBA" id="ARBA00022679"/>
    </source>
</evidence>
<proteinExistence type="inferred from homology"/>
<dbReference type="NCBIfam" id="TIGR00675">
    <property type="entry name" value="dcm"/>
    <property type="match status" value="1"/>
</dbReference>
<dbReference type="GO" id="GO:0008168">
    <property type="term" value="F:methyltransferase activity"/>
    <property type="evidence" value="ECO:0007669"/>
    <property type="project" value="UniProtKB-KW"/>
</dbReference>
<gene>
    <name evidence="9" type="ORF">GCM10011444_12200</name>
</gene>
<dbReference type="InterPro" id="IPR029063">
    <property type="entry name" value="SAM-dependent_MTases_sf"/>
</dbReference>
<evidence type="ECO:0000256" key="8">
    <source>
        <dbReference type="RuleBase" id="RU000417"/>
    </source>
</evidence>
<dbReference type="PANTHER" id="PTHR46098:SF1">
    <property type="entry name" value="TRNA (CYTOSINE(38)-C(5))-METHYLTRANSFERASE"/>
    <property type="match status" value="1"/>
</dbReference>
<keyword evidence="3 6" id="KW-0949">S-adenosyl-L-methionine</keyword>
<reference evidence="10" key="1">
    <citation type="journal article" date="2019" name="Int. J. Syst. Evol. Microbiol.">
        <title>The Global Catalogue of Microorganisms (GCM) 10K type strain sequencing project: providing services to taxonomists for standard genome sequencing and annotation.</title>
        <authorList>
            <consortium name="The Broad Institute Genomics Platform"/>
            <consortium name="The Broad Institute Genome Sequencing Center for Infectious Disease"/>
            <person name="Wu L."/>
            <person name="Ma J."/>
        </authorList>
    </citation>
    <scope>NUCLEOTIDE SEQUENCE [LARGE SCALE GENOMIC DNA]</scope>
    <source>
        <strain evidence="10">CCM 8681</strain>
    </source>
</reference>
<dbReference type="EMBL" id="BMDQ01000001">
    <property type="protein sequence ID" value="GGI56911.1"/>
    <property type="molecule type" value="Genomic_DNA"/>
</dbReference>
<dbReference type="PRINTS" id="PR00105">
    <property type="entry name" value="C5METTRFRASE"/>
</dbReference>
<evidence type="ECO:0000313" key="9">
    <source>
        <dbReference type="EMBL" id="GGI56911.1"/>
    </source>
</evidence>
<dbReference type="PROSITE" id="PS51679">
    <property type="entry name" value="SAM_MT_C5"/>
    <property type="match status" value="1"/>
</dbReference>
<dbReference type="InterPro" id="IPR001525">
    <property type="entry name" value="C5_MeTfrase"/>
</dbReference>
<organism evidence="9 10">
    <name type="scientific">Winogradskyella haliclonae</name>
    <dbReference type="NCBI Taxonomy" id="2048558"/>
    <lineage>
        <taxon>Bacteria</taxon>
        <taxon>Pseudomonadati</taxon>
        <taxon>Bacteroidota</taxon>
        <taxon>Flavobacteriia</taxon>
        <taxon>Flavobacteriales</taxon>
        <taxon>Flavobacteriaceae</taxon>
        <taxon>Winogradskyella</taxon>
    </lineage>
</organism>
<dbReference type="PANTHER" id="PTHR46098">
    <property type="entry name" value="TRNA (CYTOSINE(38)-C(5))-METHYLTRANSFERASE"/>
    <property type="match status" value="1"/>
</dbReference>
<dbReference type="Proteomes" id="UP000624701">
    <property type="component" value="Unassembled WGS sequence"/>
</dbReference>
<dbReference type="SUPFAM" id="SSF53335">
    <property type="entry name" value="S-adenosyl-L-methionine-dependent methyltransferases"/>
    <property type="match status" value="1"/>
</dbReference>
<accession>A0ABQ2BYB9</accession>
<sequence length="421" mass="48181">MLQKNKIRVVELFAGVGGFRLGLEKFNKKKSDLQVEVVWSNQWEPSTKRQHASEVYVARFGKLNHSNQDIASVKIEDIPEHDLLVGGFPCQDYSVATTLKNSKGLQGKKGVLWWEIYRILNESQVKPKYLFLENVDRLLKSPSKQRGRDFAIMLKSLSDLGYAVEWRVINAADYGMPQRRRRVFILAYLKGTQLYDNLNKSDTEDWILKDGILAKSFPVVFEKDDYKFQLKDDVKIISDTFNLGGKLSPFNISGLYINNEVYTVKTKTDFEGKRTKLKDVLVTDKEVSDEFYISEDDLDKWNYLKGAKKEVRETKDGFKYNYAEGAMVFPDALDNASRTIITGEGGKSASRFKHVIKTKKGYRRLTPVELERLNMFPDNHTQLDGVTNTKRAFFMGNALVVGVVEKIGETLFNAISEEKSV</sequence>
<dbReference type="Pfam" id="PF00145">
    <property type="entry name" value="DNA_methylase"/>
    <property type="match status" value="1"/>
</dbReference>
<name>A0ABQ2BYB9_9FLAO</name>
<dbReference type="Gene3D" id="3.90.120.10">
    <property type="entry name" value="DNA Methylase, subunit A, domain 2"/>
    <property type="match status" value="1"/>
</dbReference>
<dbReference type="InterPro" id="IPR018117">
    <property type="entry name" value="C5_DNA_meth_AS"/>
</dbReference>
<evidence type="ECO:0000256" key="3">
    <source>
        <dbReference type="ARBA" id="ARBA00022691"/>
    </source>
</evidence>
<comment type="catalytic activity">
    <reaction evidence="5 8">
        <text>a 2'-deoxycytidine in DNA + S-adenosyl-L-methionine = a 5-methyl-2'-deoxycytidine in DNA + S-adenosyl-L-homocysteine + H(+)</text>
        <dbReference type="Rhea" id="RHEA:13681"/>
        <dbReference type="Rhea" id="RHEA-COMP:11369"/>
        <dbReference type="Rhea" id="RHEA-COMP:11370"/>
        <dbReference type="ChEBI" id="CHEBI:15378"/>
        <dbReference type="ChEBI" id="CHEBI:57856"/>
        <dbReference type="ChEBI" id="CHEBI:59789"/>
        <dbReference type="ChEBI" id="CHEBI:85452"/>
        <dbReference type="ChEBI" id="CHEBI:85454"/>
        <dbReference type="EC" id="2.1.1.37"/>
    </reaction>
</comment>
<feature type="active site" evidence="6">
    <location>
        <position position="90"/>
    </location>
</feature>
<comment type="caution">
    <text evidence="9">The sequence shown here is derived from an EMBL/GenBank/DDBJ whole genome shotgun (WGS) entry which is preliminary data.</text>
</comment>
<keyword evidence="2 6" id="KW-0808">Transferase</keyword>
<evidence type="ECO:0000256" key="5">
    <source>
        <dbReference type="ARBA" id="ARBA00047422"/>
    </source>
</evidence>
<comment type="similarity">
    <text evidence="6 7">Belongs to the class I-like SAM-binding methyltransferase superfamily. C5-methyltransferase family.</text>
</comment>
<dbReference type="InterPro" id="IPR050750">
    <property type="entry name" value="C5-MTase"/>
</dbReference>
<protein>
    <recommendedName>
        <fullName evidence="8">Cytosine-specific methyltransferase</fullName>
        <ecNumber evidence="8">2.1.1.37</ecNumber>
    </recommendedName>
</protein>
<dbReference type="EC" id="2.1.1.37" evidence="8"/>
<keyword evidence="4" id="KW-0680">Restriction system</keyword>
<dbReference type="GO" id="GO:0032259">
    <property type="term" value="P:methylation"/>
    <property type="evidence" value="ECO:0007669"/>
    <property type="project" value="UniProtKB-KW"/>
</dbReference>